<dbReference type="AlphaFoldDB" id="C4FDW8"/>
<reference evidence="1" key="1">
    <citation type="submission" date="2009-04" db="EMBL/GenBank/DDBJ databases">
        <authorList>
            <person name="Weinstock G."/>
            <person name="Sodergren E."/>
            <person name="Clifton S."/>
            <person name="Fulton L."/>
            <person name="Fulton B."/>
            <person name="Courtney L."/>
            <person name="Fronick C."/>
            <person name="Harrison M."/>
            <person name="Strong C."/>
            <person name="Farmer C."/>
            <person name="Delahaunty K."/>
            <person name="Markovic C."/>
            <person name="Hall O."/>
            <person name="Minx P."/>
            <person name="Tomlinson C."/>
            <person name="Mitreva M."/>
            <person name="Nelson J."/>
            <person name="Hou S."/>
            <person name="Wollam A."/>
            <person name="Pepin K.H."/>
            <person name="Johnson M."/>
            <person name="Bhonagiri V."/>
            <person name="Nash W.E."/>
            <person name="Warren W."/>
            <person name="Chinwalla A."/>
            <person name="Mardis E.R."/>
            <person name="Wilson R.K."/>
        </authorList>
    </citation>
    <scope>NUCLEOTIDE SEQUENCE [LARGE SCALE GENOMIC DNA]</scope>
    <source>
        <strain evidence="1">DSM 20098</strain>
    </source>
</reference>
<comment type="caution">
    <text evidence="1">The sequence shown here is derived from an EMBL/GenBank/DDBJ whole genome shotgun (WGS) entry which is preliminary data.</text>
</comment>
<name>C4FDW8_9BIFI</name>
<dbReference type="EMBL" id="ABYS02000004">
    <property type="protein sequence ID" value="EEP21149.1"/>
    <property type="molecule type" value="Genomic_DNA"/>
</dbReference>
<protein>
    <submittedName>
        <fullName evidence="1">Uncharacterized protein</fullName>
    </submittedName>
</protein>
<dbReference type="HOGENOM" id="CLU_3196617_0_0_11"/>
<accession>C4FDW8</accession>
<evidence type="ECO:0000313" key="2">
    <source>
        <dbReference type="Proteomes" id="UP000006408"/>
    </source>
</evidence>
<gene>
    <name evidence="1" type="ORF">BIFANG_02506</name>
</gene>
<keyword evidence="2" id="KW-1185">Reference proteome</keyword>
<sequence length="45" mass="4670">MAVTIDVLSSLPPFLPKATKKTALPLSGEATTSDHYMGKAVDGLP</sequence>
<dbReference type="RefSeq" id="WP_003825724.1">
    <property type="nucleotide sequence ID" value="NZ_AP012322.1"/>
</dbReference>
<dbReference type="Proteomes" id="UP000006408">
    <property type="component" value="Unassembled WGS sequence"/>
</dbReference>
<dbReference type="GeneID" id="42865946"/>
<evidence type="ECO:0000313" key="1">
    <source>
        <dbReference type="EMBL" id="EEP21149.1"/>
    </source>
</evidence>
<proteinExistence type="predicted"/>
<organism evidence="1 2">
    <name type="scientific">Bifidobacterium angulatum DSM 20098 = JCM 7096</name>
    <dbReference type="NCBI Taxonomy" id="518635"/>
    <lineage>
        <taxon>Bacteria</taxon>
        <taxon>Bacillati</taxon>
        <taxon>Actinomycetota</taxon>
        <taxon>Actinomycetes</taxon>
        <taxon>Bifidobacteriales</taxon>
        <taxon>Bifidobacteriaceae</taxon>
        <taxon>Bifidobacterium</taxon>
    </lineage>
</organism>